<evidence type="ECO:0000313" key="1">
    <source>
        <dbReference type="Proteomes" id="UP000095286"/>
    </source>
</evidence>
<evidence type="ECO:0000313" key="2">
    <source>
        <dbReference type="WBParaSite" id="RSKR_0000319500.1"/>
    </source>
</evidence>
<protein>
    <submittedName>
        <fullName evidence="2">Mitogen-activated protein kinase</fullName>
    </submittedName>
</protein>
<organism evidence="1 2">
    <name type="scientific">Rhabditophanes sp. KR3021</name>
    <dbReference type="NCBI Taxonomy" id="114890"/>
    <lineage>
        <taxon>Eukaryota</taxon>
        <taxon>Metazoa</taxon>
        <taxon>Ecdysozoa</taxon>
        <taxon>Nematoda</taxon>
        <taxon>Chromadorea</taxon>
        <taxon>Rhabditida</taxon>
        <taxon>Tylenchina</taxon>
        <taxon>Panagrolaimomorpha</taxon>
        <taxon>Strongyloidoidea</taxon>
        <taxon>Alloionematidae</taxon>
        <taxon>Rhabditophanes</taxon>
    </lineage>
</organism>
<dbReference type="Proteomes" id="UP000095286">
    <property type="component" value="Unplaced"/>
</dbReference>
<sequence>MANYGNFQDQVRHQPVYQQQPQQFYPPQQYYQQYNQTPSSIIISPNCPQPQPSQNFLKFANNQFKVTCLPPSPEVYLTQGAFGQIFKVVDPRTAQMVALKRMSYVFQNLGNCIRTFREILMLHSFQHENVIGLTDILIPENPHSFNEVCILTELMGNDLHNMILTSQITEMHCNVFMYQILRALKYIHSARIIHRDLKPGNILVNDNCLIKICDFGLARAIDPNDVPHHLTLEVVTQCYKAPELLMASTRYRESIDMWSVGCIFAEMVQTRILFQGEGEREQFGKILGVFGRPSDKVVAEYYPVGSKPLIDEIDRADQQEKKDRNVQYFYDSNNQKVTELMKLVPNISNIGMDLLMHMLDMDPSKRCTAQLALTHTYLNEGKVNFHSNICSCCKRNNEMYMSQNNISYYSTPEPSPSSFDKLDVHLPPVIEKNIEKEISNRDMFSLRYFLNETIQNIVLRKNQAPLMLNCESALFKTCFRK</sequence>
<name>A0AC35TQ87_9BILA</name>
<proteinExistence type="predicted"/>
<dbReference type="WBParaSite" id="RSKR_0000319500.1">
    <property type="protein sequence ID" value="RSKR_0000319500.1"/>
    <property type="gene ID" value="RSKR_0000319500"/>
</dbReference>
<reference evidence="2" key="1">
    <citation type="submission" date="2016-11" db="UniProtKB">
        <authorList>
            <consortium name="WormBaseParasite"/>
        </authorList>
    </citation>
    <scope>IDENTIFICATION</scope>
    <source>
        <strain evidence="2">KR3021</strain>
    </source>
</reference>
<accession>A0AC35TQ87</accession>